<keyword evidence="9" id="KW-1185">Reference proteome</keyword>
<evidence type="ECO:0000259" key="7">
    <source>
        <dbReference type="Pfam" id="PF00498"/>
    </source>
</evidence>
<proteinExistence type="inferred from homology"/>
<dbReference type="KEGG" id="eee:113587683"/>
<sequence>MREALIKLTHWHPGLHRMSVSQTMTTEETLTCLHVQLYHPDQGTQPLYNLLRLSHPQKMNAEDPIRLGRDGQTCTFVLNDIRVSRKQISICAYRKPGSTEMRFTIQNISQKCKILISGSELGYLERADLDDKALLRFGRYELLIWREPGEAQDCFEVLFEKQNIPPSRELGVDVPCRLAVLDTGVRNYHSGSLDSQEPQESDETL</sequence>
<evidence type="ECO:0000313" key="9">
    <source>
        <dbReference type="Proteomes" id="UP000314983"/>
    </source>
</evidence>
<evidence type="ECO:0000313" key="8">
    <source>
        <dbReference type="Ensembl" id="ENSEEEP00000061599.1"/>
    </source>
</evidence>
<evidence type="ECO:0000256" key="2">
    <source>
        <dbReference type="ARBA" id="ARBA00022490"/>
    </source>
</evidence>
<feature type="domain" description="FHA" evidence="7">
    <location>
        <begin position="65"/>
        <end position="138"/>
    </location>
</feature>
<dbReference type="GO" id="GO:0005737">
    <property type="term" value="C:cytoplasm"/>
    <property type="evidence" value="ECO:0007669"/>
    <property type="project" value="UniProtKB-SubCell"/>
</dbReference>
<dbReference type="Gene3D" id="2.60.200.20">
    <property type="match status" value="1"/>
</dbReference>
<dbReference type="InterPro" id="IPR033621">
    <property type="entry name" value="TIFA"/>
</dbReference>
<keyword evidence="2" id="KW-0963">Cytoplasm</keyword>
<dbReference type="Proteomes" id="UP000314983">
    <property type="component" value="Chromosome 19"/>
</dbReference>
<dbReference type="GeneID" id="113587683"/>
<dbReference type="GO" id="GO:0045087">
    <property type="term" value="P:innate immune response"/>
    <property type="evidence" value="ECO:0007669"/>
    <property type="project" value="UniProtKB-KW"/>
</dbReference>
<comment type="subcellular location">
    <subcellularLocation>
        <location evidence="1">Cytoplasm</location>
    </subcellularLocation>
</comment>
<evidence type="ECO:0000256" key="1">
    <source>
        <dbReference type="ARBA" id="ARBA00004496"/>
    </source>
</evidence>
<dbReference type="CTD" id="92610"/>
<dbReference type="GO" id="GO:0043123">
    <property type="term" value="P:positive regulation of canonical NF-kappaB signal transduction"/>
    <property type="evidence" value="ECO:0007669"/>
    <property type="project" value="InterPro"/>
</dbReference>
<reference evidence="8 9" key="1">
    <citation type="submission" date="2020-05" db="EMBL/GenBank/DDBJ databases">
        <title>Electrophorus electricus (electric eel) genome, fEleEle1, primary haplotype.</title>
        <authorList>
            <person name="Myers G."/>
            <person name="Meyer A."/>
            <person name="Fedrigo O."/>
            <person name="Formenti G."/>
            <person name="Rhie A."/>
            <person name="Tracey A."/>
            <person name="Sims Y."/>
            <person name="Jarvis E.D."/>
        </authorList>
    </citation>
    <scope>NUCLEOTIDE SEQUENCE [LARGE SCALE GENOMIC DNA]</scope>
</reference>
<accession>A0AAY5EY34</accession>
<dbReference type="InterPro" id="IPR000253">
    <property type="entry name" value="FHA_dom"/>
</dbReference>
<dbReference type="SUPFAM" id="SSF49879">
    <property type="entry name" value="SMAD/FHA domain"/>
    <property type="match status" value="1"/>
</dbReference>
<name>A0AAY5EY34_ELEEL</name>
<dbReference type="PANTHER" id="PTHR31266">
    <property type="entry name" value="TRAF-INTERACTING PROTEIN WITH FHA DOMAIN-CONTAINING PROTEIN A FAMILY MEMBER"/>
    <property type="match status" value="1"/>
</dbReference>
<dbReference type="GeneTree" id="ENSGT00940000154589"/>
<reference evidence="8" key="3">
    <citation type="submission" date="2025-09" db="UniProtKB">
        <authorList>
            <consortium name="Ensembl"/>
        </authorList>
    </citation>
    <scope>IDENTIFICATION</scope>
</reference>
<dbReference type="RefSeq" id="XP_026882262.1">
    <property type="nucleotide sequence ID" value="XM_027026461.2"/>
</dbReference>
<dbReference type="Pfam" id="PF00498">
    <property type="entry name" value="FHA"/>
    <property type="match status" value="1"/>
</dbReference>
<gene>
    <name evidence="8" type="primary">tifa</name>
</gene>
<comment type="similarity">
    <text evidence="5">Belongs to the TIFA family.</text>
</comment>
<dbReference type="PANTHER" id="PTHR31266:SF2">
    <property type="entry name" value="TRAF-INTERACTING PROTEIN WITH FHA DOMAIN-CONTAINING PROTEIN A"/>
    <property type="match status" value="1"/>
</dbReference>
<reference evidence="8" key="2">
    <citation type="submission" date="2025-08" db="UniProtKB">
        <authorList>
            <consortium name="Ensembl"/>
        </authorList>
    </citation>
    <scope>IDENTIFICATION</scope>
</reference>
<dbReference type="AlphaFoldDB" id="A0AAY5EY34"/>
<evidence type="ECO:0000256" key="3">
    <source>
        <dbReference type="ARBA" id="ARBA00022588"/>
    </source>
</evidence>
<evidence type="ECO:0000256" key="5">
    <source>
        <dbReference type="ARBA" id="ARBA00038199"/>
    </source>
</evidence>
<dbReference type="Ensembl" id="ENSEEET00000066105.1">
    <property type="protein sequence ID" value="ENSEEEP00000061599.1"/>
    <property type="gene ID" value="ENSEEEG00000025514.1"/>
</dbReference>
<protein>
    <recommendedName>
        <fullName evidence="6">TRAF-interacting protein with FHA domain-containing protein A</fullName>
    </recommendedName>
</protein>
<keyword evidence="4" id="KW-0391">Immunity</keyword>
<evidence type="ECO:0000256" key="4">
    <source>
        <dbReference type="ARBA" id="ARBA00022859"/>
    </source>
</evidence>
<dbReference type="InterPro" id="IPR008984">
    <property type="entry name" value="SMAD_FHA_dom_sf"/>
</dbReference>
<evidence type="ECO:0000256" key="6">
    <source>
        <dbReference type="ARBA" id="ARBA00040160"/>
    </source>
</evidence>
<keyword evidence="3" id="KW-0399">Innate immunity</keyword>
<organism evidence="8 9">
    <name type="scientific">Electrophorus electricus</name>
    <name type="common">Electric eel</name>
    <name type="synonym">Gymnotus electricus</name>
    <dbReference type="NCBI Taxonomy" id="8005"/>
    <lineage>
        <taxon>Eukaryota</taxon>
        <taxon>Metazoa</taxon>
        <taxon>Chordata</taxon>
        <taxon>Craniata</taxon>
        <taxon>Vertebrata</taxon>
        <taxon>Euteleostomi</taxon>
        <taxon>Actinopterygii</taxon>
        <taxon>Neopterygii</taxon>
        <taxon>Teleostei</taxon>
        <taxon>Ostariophysi</taxon>
        <taxon>Gymnotiformes</taxon>
        <taxon>Gymnotoidei</taxon>
        <taxon>Gymnotidae</taxon>
        <taxon>Electrophorus</taxon>
    </lineage>
</organism>